<dbReference type="RefSeq" id="WP_067418307.1">
    <property type="nucleotide sequence ID" value="NZ_LNTY01000043.1"/>
</dbReference>
<proteinExistence type="predicted"/>
<comment type="caution">
    <text evidence="1">The sequence shown here is derived from an EMBL/GenBank/DDBJ whole genome shotgun (WGS) entry which is preliminary data.</text>
</comment>
<keyword evidence="2" id="KW-1185">Reference proteome</keyword>
<gene>
    <name evidence="1" type="ORF">ATN88_17735</name>
</gene>
<accession>A0A135I640</accession>
<dbReference type="Proteomes" id="UP000070529">
    <property type="component" value="Unassembled WGS sequence"/>
</dbReference>
<sequence>MARKFQFFTYPDANRKNFTFLDMASPTFAAEKSALLEQGLVVTDDAIYAENEKEAVEKFKSHFIYVMEEYNASTNPFYSIQFAIQWLWRKLSGKK</sequence>
<dbReference type="AlphaFoldDB" id="A0A135I640"/>
<dbReference type="OrthoDB" id="8595084at2"/>
<dbReference type="STRING" id="294935.ATN88_17735"/>
<evidence type="ECO:0000313" key="2">
    <source>
        <dbReference type="Proteomes" id="UP000070529"/>
    </source>
</evidence>
<reference evidence="1 2" key="1">
    <citation type="submission" date="2015-11" db="EMBL/GenBank/DDBJ databases">
        <title>Genomic Taxonomy of the Vibrionaceae.</title>
        <authorList>
            <person name="Gomez-Gil B."/>
            <person name="Enciso-Ibarra J."/>
        </authorList>
    </citation>
    <scope>NUCLEOTIDE SEQUENCE [LARGE SCALE GENOMIC DNA]</scope>
    <source>
        <strain evidence="1 2">CAIM 912</strain>
    </source>
</reference>
<organism evidence="1 2">
    <name type="scientific">Enterovibrio coralii</name>
    <dbReference type="NCBI Taxonomy" id="294935"/>
    <lineage>
        <taxon>Bacteria</taxon>
        <taxon>Pseudomonadati</taxon>
        <taxon>Pseudomonadota</taxon>
        <taxon>Gammaproteobacteria</taxon>
        <taxon>Vibrionales</taxon>
        <taxon>Vibrionaceae</taxon>
        <taxon>Enterovibrio</taxon>
    </lineage>
</organism>
<protein>
    <submittedName>
        <fullName evidence="1">Uncharacterized protein</fullName>
    </submittedName>
</protein>
<name>A0A135I640_9GAMM</name>
<dbReference type="EMBL" id="LNTY01000043">
    <property type="protein sequence ID" value="KXF80911.1"/>
    <property type="molecule type" value="Genomic_DNA"/>
</dbReference>
<evidence type="ECO:0000313" key="1">
    <source>
        <dbReference type="EMBL" id="KXF80911.1"/>
    </source>
</evidence>